<dbReference type="Pfam" id="PF11563">
    <property type="entry name" value="Protoglobin"/>
    <property type="match status" value="1"/>
</dbReference>
<dbReference type="EMBL" id="JAAQHG020000019">
    <property type="protein sequence ID" value="KAL1585412.1"/>
    <property type="molecule type" value="Genomic_DNA"/>
</dbReference>
<dbReference type="PANTHER" id="PTHR42071:SF1">
    <property type="entry name" value="GLOBIN-SENSOR DOMAIN-CONTAINING PROTEIN"/>
    <property type="match status" value="1"/>
</dbReference>
<dbReference type="RefSeq" id="XP_069228518.1">
    <property type="nucleotide sequence ID" value="XM_069374189.1"/>
</dbReference>
<proteinExistence type="predicted"/>
<feature type="region of interest" description="Disordered" evidence="1">
    <location>
        <begin position="206"/>
        <end position="266"/>
    </location>
</feature>
<evidence type="ECO:0000313" key="4">
    <source>
        <dbReference type="Proteomes" id="UP000803884"/>
    </source>
</evidence>
<dbReference type="Proteomes" id="UP000803884">
    <property type="component" value="Unassembled WGS sequence"/>
</dbReference>
<dbReference type="GeneID" id="96007027"/>
<evidence type="ECO:0000256" key="1">
    <source>
        <dbReference type="SAM" id="MobiDB-lite"/>
    </source>
</evidence>
<evidence type="ECO:0000259" key="2">
    <source>
        <dbReference type="Pfam" id="PF11563"/>
    </source>
</evidence>
<dbReference type="GO" id="GO:0019825">
    <property type="term" value="F:oxygen binding"/>
    <property type="evidence" value="ECO:0007669"/>
    <property type="project" value="InterPro"/>
</dbReference>
<dbReference type="Gene3D" id="1.10.490.10">
    <property type="entry name" value="Globins"/>
    <property type="match status" value="1"/>
</dbReference>
<sequence>MAALPASMEHVDRQQLQDSLPSRIRYLHQFLGFGEDDVMALLEGQSHLRSAAPMITTKVYDKLLEFDVTGRIFTQRPRDTRIDENPEVWAAPDSDAINTRKMFLRWYFVRLTSDPTKPEYWEYLDLVGRMHSNQARQIPVFVEYVFLNVCLGYIQDIALKAIMSLPDLSDRKKVNLVRALTKIIWIQNDLFARYHVTEPQKPIETVHHTSDRHRQRQQSPSAGHQADEDKFQGKSFQNVNRENSDSGKTSLKPSRPSETHLTFFHD</sequence>
<dbReference type="InterPro" id="IPR044398">
    <property type="entry name" value="Globin-sensor_dom"/>
</dbReference>
<reference evidence="3 4" key="1">
    <citation type="journal article" date="2020" name="Microbiol. Resour. Announc.">
        <title>Draft Genome Sequence of a Cladosporium Species Isolated from the Mesophotic Ascidian Didemnum maculosum.</title>
        <authorList>
            <person name="Gioti A."/>
            <person name="Siaperas R."/>
            <person name="Nikolaivits E."/>
            <person name="Le Goff G."/>
            <person name="Ouazzani J."/>
            <person name="Kotoulas G."/>
            <person name="Topakas E."/>
        </authorList>
    </citation>
    <scope>NUCLEOTIDE SEQUENCE [LARGE SCALE GENOMIC DNA]</scope>
    <source>
        <strain evidence="3 4">TM138-S3</strain>
    </source>
</reference>
<feature type="domain" description="Globin-sensor" evidence="2">
    <location>
        <begin position="22"/>
        <end position="198"/>
    </location>
</feature>
<dbReference type="PANTHER" id="PTHR42071">
    <property type="entry name" value="PROTOGLOBIN DOMAIN-CONTAINING PROTEIN"/>
    <property type="match status" value="1"/>
</dbReference>
<keyword evidence="4" id="KW-1185">Reference proteome</keyword>
<organism evidence="3 4">
    <name type="scientific">Cladosporium halotolerans</name>
    <dbReference type="NCBI Taxonomy" id="1052096"/>
    <lineage>
        <taxon>Eukaryota</taxon>
        <taxon>Fungi</taxon>
        <taxon>Dikarya</taxon>
        <taxon>Ascomycota</taxon>
        <taxon>Pezizomycotina</taxon>
        <taxon>Dothideomycetes</taxon>
        <taxon>Dothideomycetidae</taxon>
        <taxon>Cladosporiales</taxon>
        <taxon>Cladosporiaceae</taxon>
        <taxon>Cladosporium</taxon>
    </lineage>
</organism>
<name>A0AB34KNU2_9PEZI</name>
<dbReference type="InterPro" id="IPR012292">
    <property type="entry name" value="Globin/Proto"/>
</dbReference>
<accession>A0AB34KNU2</accession>
<feature type="compositionally biased region" description="Basic and acidic residues" evidence="1">
    <location>
        <begin position="255"/>
        <end position="266"/>
    </location>
</feature>
<gene>
    <name evidence="3" type="ORF">WHR41_05584</name>
</gene>
<comment type="caution">
    <text evidence="3">The sequence shown here is derived from an EMBL/GenBank/DDBJ whole genome shotgun (WGS) entry which is preliminary data.</text>
</comment>
<feature type="compositionally biased region" description="Polar residues" evidence="1">
    <location>
        <begin position="234"/>
        <end position="252"/>
    </location>
</feature>
<protein>
    <recommendedName>
        <fullName evidence="2">Globin-sensor domain-containing protein</fullName>
    </recommendedName>
</protein>
<dbReference type="AlphaFoldDB" id="A0AB34KNU2"/>
<evidence type="ECO:0000313" key="3">
    <source>
        <dbReference type="EMBL" id="KAL1585412.1"/>
    </source>
</evidence>
<dbReference type="GO" id="GO:0020037">
    <property type="term" value="F:heme binding"/>
    <property type="evidence" value="ECO:0007669"/>
    <property type="project" value="InterPro"/>
</dbReference>